<name>M1MIS0_9CLOT</name>
<dbReference type="EMBL" id="CP004121">
    <property type="protein sequence ID" value="AGF57814.1"/>
    <property type="molecule type" value="Genomic_DNA"/>
</dbReference>
<dbReference type="AlphaFoldDB" id="M1MIS0"/>
<dbReference type="HOGENOM" id="CLU_047712_0_0_9"/>
<protein>
    <submittedName>
        <fullName evidence="2">HNH endonuclease</fullName>
    </submittedName>
</protein>
<keyword evidence="2" id="KW-0255">Endonuclease</keyword>
<organism evidence="2 3">
    <name type="scientific">Clostridium saccharoperbutylacetonicum N1-4(HMT)</name>
    <dbReference type="NCBI Taxonomy" id="931276"/>
    <lineage>
        <taxon>Bacteria</taxon>
        <taxon>Bacillati</taxon>
        <taxon>Bacillota</taxon>
        <taxon>Clostridia</taxon>
        <taxon>Eubacteriales</taxon>
        <taxon>Clostridiaceae</taxon>
        <taxon>Clostridium</taxon>
    </lineage>
</organism>
<dbReference type="RefSeq" id="WP_015394125.1">
    <property type="nucleotide sequence ID" value="NC_020291.1"/>
</dbReference>
<proteinExistence type="predicted"/>
<dbReference type="Pfam" id="PF13395">
    <property type="entry name" value="HNH_4"/>
    <property type="match status" value="1"/>
</dbReference>
<feature type="domain" description="HNH nuclease" evidence="1">
    <location>
        <begin position="258"/>
        <end position="309"/>
    </location>
</feature>
<dbReference type="OrthoDB" id="489287at2"/>
<dbReference type="GO" id="GO:0004519">
    <property type="term" value="F:endonuclease activity"/>
    <property type="evidence" value="ECO:0007669"/>
    <property type="project" value="UniProtKB-KW"/>
</dbReference>
<dbReference type="STRING" id="36745.CLSAP_38230"/>
<sequence length="392" mass="46803">MDKIYTPQETIILPKEICQVPYSSEVNYSAFAGVFNDTSASYKMYWLLAILKEVASNKKEVDCDKKEIEFRTLISRMVVKSWYPILKCKLSFGLCDSLAKVVNYISDTYNFGSNYNDDKLFKFIYESEDNKLNKMLKDLTYNVPYRFLAPFFKGKLKGRKVEKQIEELSRQDNECVYEIYQNEKNENCIRIRDNWFNYLKYNRKIIEGWAYYELTCFLQKRNPNVPGIAMKLEAPKERKLGEQRKIWKTIIDQKHIKDLYTGLDFSENNYDEYGELSIDHFIPWSFVLHDQMWNLIPTFKNINSKKSDNLLHYDTYIDRFCEMQYEAFCFVVDEDRKNQLDEYGQVLKVDNLKKFRHENREEEFVKRMKQEIGPVYGVAVNQGFGIVENLIF</sequence>
<accession>M1MIS0</accession>
<gene>
    <name evidence="2" type="ORF">Cspa_c40590</name>
</gene>
<evidence type="ECO:0000313" key="3">
    <source>
        <dbReference type="Proteomes" id="UP000011728"/>
    </source>
</evidence>
<evidence type="ECO:0000259" key="1">
    <source>
        <dbReference type="Pfam" id="PF13395"/>
    </source>
</evidence>
<keyword evidence="2" id="KW-0378">Hydrolase</keyword>
<keyword evidence="3" id="KW-1185">Reference proteome</keyword>
<dbReference type="PATRIC" id="fig|931276.5.peg.4092"/>
<reference evidence="2 3" key="1">
    <citation type="submission" date="2013-02" db="EMBL/GenBank/DDBJ databases">
        <title>Genome sequence of Clostridium saccharoperbutylacetonicum N1-4(HMT).</title>
        <authorList>
            <person name="Poehlein A."/>
            <person name="Daniel R."/>
        </authorList>
    </citation>
    <scope>NUCLEOTIDE SEQUENCE [LARGE SCALE GENOMIC DNA]</scope>
    <source>
        <strain evidence="3">N1-4(HMT)</strain>
    </source>
</reference>
<keyword evidence="2" id="KW-0540">Nuclease</keyword>
<dbReference type="eggNOG" id="COG1403">
    <property type="taxonomic scope" value="Bacteria"/>
</dbReference>
<dbReference type="Gene3D" id="1.10.30.50">
    <property type="match status" value="1"/>
</dbReference>
<dbReference type="Proteomes" id="UP000011728">
    <property type="component" value="Chromosome"/>
</dbReference>
<dbReference type="KEGG" id="csr:Cspa_c40590"/>
<dbReference type="InterPro" id="IPR003615">
    <property type="entry name" value="HNH_nuc"/>
</dbReference>
<evidence type="ECO:0000313" key="2">
    <source>
        <dbReference type="EMBL" id="AGF57814.1"/>
    </source>
</evidence>